<reference evidence="1 2" key="1">
    <citation type="journal article" date="2022" name="DNA Res.">
        <title>Chromosomal-level genome assembly of the orchid tree Bauhinia variegata (Leguminosae; Cercidoideae) supports the allotetraploid origin hypothesis of Bauhinia.</title>
        <authorList>
            <person name="Zhong Y."/>
            <person name="Chen Y."/>
            <person name="Zheng D."/>
            <person name="Pang J."/>
            <person name="Liu Y."/>
            <person name="Luo S."/>
            <person name="Meng S."/>
            <person name="Qian L."/>
            <person name="Wei D."/>
            <person name="Dai S."/>
            <person name="Zhou R."/>
        </authorList>
    </citation>
    <scope>NUCLEOTIDE SEQUENCE [LARGE SCALE GENOMIC DNA]</scope>
    <source>
        <strain evidence="1">BV-YZ2020</strain>
    </source>
</reference>
<evidence type="ECO:0000313" key="2">
    <source>
        <dbReference type="Proteomes" id="UP000828941"/>
    </source>
</evidence>
<dbReference type="Proteomes" id="UP000828941">
    <property type="component" value="Chromosome 1"/>
</dbReference>
<accession>A0ACB9QBL7</accession>
<gene>
    <name evidence="1" type="ORF">L6164_001914</name>
</gene>
<name>A0ACB9QBL7_BAUVA</name>
<proteinExistence type="predicted"/>
<evidence type="ECO:0000313" key="1">
    <source>
        <dbReference type="EMBL" id="KAI4358005.1"/>
    </source>
</evidence>
<sequence length="344" mass="38496">MVTVALIIVSAFLSAATAAVASPNGDSKILEKCSSNEDCAAGLYCGSCHVDFQGSRCLRSTSTNTFKLLNNSMPFNKYSYLTTHNSFAIIRGKNHTRVPRVTFFNQEDSITQQLYVPAIKALKEIEVFLSANPSEIVTLILEDYVEAPNGLSRIFKASGLMKYWFPVSSMPQDSQDWPLVKHMIAKNHRLIVFTSQRHKQESEGIAYQWNYMVENQYGNDGMVDGICPKRAESAPLNEKSKTLVLVNHFRSIPIKKVTCKDNSEDLMNMLGTCYGVAGNRWANFVAVDYYKRSEGGGSFQAVDMLNGKQLCGCDDVHSCVVRLFISAWLLHYMKAQKESNKFKA</sequence>
<dbReference type="EMBL" id="CM039426">
    <property type="protein sequence ID" value="KAI4358005.1"/>
    <property type="molecule type" value="Genomic_DNA"/>
</dbReference>
<keyword evidence="2" id="KW-1185">Reference proteome</keyword>
<comment type="caution">
    <text evidence="1">The sequence shown here is derived from an EMBL/GenBank/DDBJ whole genome shotgun (WGS) entry which is preliminary data.</text>
</comment>
<organism evidence="1 2">
    <name type="scientific">Bauhinia variegata</name>
    <name type="common">Purple orchid tree</name>
    <name type="synonym">Phanera variegata</name>
    <dbReference type="NCBI Taxonomy" id="167791"/>
    <lineage>
        <taxon>Eukaryota</taxon>
        <taxon>Viridiplantae</taxon>
        <taxon>Streptophyta</taxon>
        <taxon>Embryophyta</taxon>
        <taxon>Tracheophyta</taxon>
        <taxon>Spermatophyta</taxon>
        <taxon>Magnoliopsida</taxon>
        <taxon>eudicotyledons</taxon>
        <taxon>Gunneridae</taxon>
        <taxon>Pentapetalae</taxon>
        <taxon>rosids</taxon>
        <taxon>fabids</taxon>
        <taxon>Fabales</taxon>
        <taxon>Fabaceae</taxon>
        <taxon>Cercidoideae</taxon>
        <taxon>Cercideae</taxon>
        <taxon>Bauhiniinae</taxon>
        <taxon>Bauhinia</taxon>
    </lineage>
</organism>
<protein>
    <submittedName>
        <fullName evidence="1">Uncharacterized protein</fullName>
    </submittedName>
</protein>